<feature type="non-terminal residue" evidence="2">
    <location>
        <position position="116"/>
    </location>
</feature>
<evidence type="ECO:0000256" key="1">
    <source>
        <dbReference type="SAM" id="SignalP"/>
    </source>
</evidence>
<name>A0A381L439_BLUGR</name>
<evidence type="ECO:0000313" key="2">
    <source>
        <dbReference type="EMBL" id="SUZ08673.1"/>
    </source>
</evidence>
<proteinExistence type="predicted"/>
<keyword evidence="1" id="KW-0732">Signal</keyword>
<reference evidence="2" key="1">
    <citation type="submission" date="2018-07" db="EMBL/GenBank/DDBJ databases">
        <authorList>
            <person name="Quirk P.G."/>
            <person name="Krulwich T.A."/>
        </authorList>
    </citation>
    <scope>NUCLEOTIDE SEQUENCE</scope>
    <source>
        <strain evidence="2">96224</strain>
    </source>
</reference>
<gene>
    <name evidence="2" type="ORF">BGT96224V2_LOCUS1953</name>
</gene>
<feature type="chain" id="PRO_5016888426" evidence="1">
    <location>
        <begin position="24"/>
        <end position="116"/>
    </location>
</feature>
<accession>A0A381L439</accession>
<sequence>MQLSPLSVCLVTWLISLASVVQCDWQCHNDCVIEMKHIRRSAGETLHPNRDNCRLGVPELIKNLPWRDIEAPDECLIVGDKHYSYQAVYRLDKSVHSVWVVDYIPDNYQIKRCGQV</sequence>
<protein>
    <submittedName>
        <fullName evidence="2">BgtE-20075</fullName>
    </submittedName>
</protein>
<dbReference type="AlphaFoldDB" id="A0A381L439"/>
<dbReference type="EMBL" id="UIGY01000028">
    <property type="protein sequence ID" value="SUZ08673.1"/>
    <property type="molecule type" value="Genomic_DNA"/>
</dbReference>
<organism evidence="2">
    <name type="scientific">Blumeria graminis f. sp. tritici 96224</name>
    <dbReference type="NCBI Taxonomy" id="1268274"/>
    <lineage>
        <taxon>Eukaryota</taxon>
        <taxon>Fungi</taxon>
        <taxon>Dikarya</taxon>
        <taxon>Ascomycota</taxon>
        <taxon>Pezizomycotina</taxon>
        <taxon>Leotiomycetes</taxon>
        <taxon>Erysiphales</taxon>
        <taxon>Erysiphaceae</taxon>
        <taxon>Blumeria</taxon>
    </lineage>
</organism>
<feature type="signal peptide" evidence="1">
    <location>
        <begin position="1"/>
        <end position="23"/>
    </location>
</feature>